<accession>A0ABN9LRZ5</accession>
<evidence type="ECO:0000313" key="5">
    <source>
        <dbReference type="Proteomes" id="UP001176940"/>
    </source>
</evidence>
<keyword evidence="5" id="KW-1185">Reference proteome</keyword>
<reference evidence="4" key="1">
    <citation type="submission" date="2023-07" db="EMBL/GenBank/DDBJ databases">
        <authorList>
            <person name="Stuckert A."/>
        </authorList>
    </citation>
    <scope>NUCLEOTIDE SEQUENCE</scope>
</reference>
<evidence type="ECO:0000256" key="1">
    <source>
        <dbReference type="ARBA" id="ARBA00004123"/>
    </source>
</evidence>
<gene>
    <name evidence="4" type="ORF">RIMI_LOCUS11152538</name>
</gene>
<feature type="region of interest" description="Disordered" evidence="2">
    <location>
        <begin position="540"/>
        <end position="562"/>
    </location>
</feature>
<dbReference type="InterPro" id="IPR023780">
    <property type="entry name" value="Chromo_domain"/>
</dbReference>
<dbReference type="InterPro" id="IPR056924">
    <property type="entry name" value="SH3_Tf2-1"/>
</dbReference>
<comment type="subcellular location">
    <subcellularLocation>
        <location evidence="1">Nucleus</location>
    </subcellularLocation>
</comment>
<evidence type="ECO:0000313" key="4">
    <source>
        <dbReference type="EMBL" id="CAJ0946080.1"/>
    </source>
</evidence>
<feature type="domain" description="Chromo" evidence="3">
    <location>
        <begin position="692"/>
        <end position="749"/>
    </location>
</feature>
<dbReference type="InterPro" id="IPR005135">
    <property type="entry name" value="Endo/exonuclease/phosphatase"/>
</dbReference>
<dbReference type="InterPro" id="IPR036691">
    <property type="entry name" value="Endo/exonu/phosph_ase_sf"/>
</dbReference>
<organism evidence="4 5">
    <name type="scientific">Ranitomeya imitator</name>
    <name type="common">mimic poison frog</name>
    <dbReference type="NCBI Taxonomy" id="111125"/>
    <lineage>
        <taxon>Eukaryota</taxon>
        <taxon>Metazoa</taxon>
        <taxon>Chordata</taxon>
        <taxon>Craniata</taxon>
        <taxon>Vertebrata</taxon>
        <taxon>Euteleostomi</taxon>
        <taxon>Amphibia</taxon>
        <taxon>Batrachia</taxon>
        <taxon>Anura</taxon>
        <taxon>Neobatrachia</taxon>
        <taxon>Hyloidea</taxon>
        <taxon>Dendrobatidae</taxon>
        <taxon>Dendrobatinae</taxon>
        <taxon>Ranitomeya</taxon>
    </lineage>
</organism>
<evidence type="ECO:0000259" key="3">
    <source>
        <dbReference type="PROSITE" id="PS50013"/>
    </source>
</evidence>
<dbReference type="InterPro" id="IPR000953">
    <property type="entry name" value="Chromo/chromo_shadow_dom"/>
</dbReference>
<dbReference type="Gene3D" id="2.40.50.40">
    <property type="match status" value="1"/>
</dbReference>
<feature type="region of interest" description="Disordered" evidence="2">
    <location>
        <begin position="144"/>
        <end position="202"/>
    </location>
</feature>
<dbReference type="Proteomes" id="UP001176940">
    <property type="component" value="Unassembled WGS sequence"/>
</dbReference>
<feature type="region of interest" description="Disordered" evidence="2">
    <location>
        <begin position="41"/>
        <end position="106"/>
    </location>
</feature>
<name>A0ABN9LRZ5_9NEOB</name>
<dbReference type="CDD" id="cd18975">
    <property type="entry name" value="CD_MarY1_POL_like"/>
    <property type="match status" value="1"/>
</dbReference>
<feature type="compositionally biased region" description="Basic and acidic residues" evidence="2">
    <location>
        <begin position="274"/>
        <end position="286"/>
    </location>
</feature>
<dbReference type="SUPFAM" id="SSF56219">
    <property type="entry name" value="DNase I-like"/>
    <property type="match status" value="1"/>
</dbReference>
<dbReference type="PANTHER" id="PTHR33395">
    <property type="entry name" value="TRANSCRIPTASE, PUTATIVE-RELATED-RELATED"/>
    <property type="match status" value="1"/>
</dbReference>
<dbReference type="PROSITE" id="PS50013">
    <property type="entry name" value="CHROMO_2"/>
    <property type="match status" value="1"/>
</dbReference>
<dbReference type="SMART" id="SM00298">
    <property type="entry name" value="CHROMO"/>
    <property type="match status" value="1"/>
</dbReference>
<dbReference type="Pfam" id="PF03372">
    <property type="entry name" value="Exo_endo_phos"/>
    <property type="match status" value="1"/>
</dbReference>
<feature type="compositionally biased region" description="Basic and acidic residues" evidence="2">
    <location>
        <begin position="46"/>
        <end position="55"/>
    </location>
</feature>
<dbReference type="EMBL" id="CAUEEQ010024890">
    <property type="protein sequence ID" value="CAJ0946080.1"/>
    <property type="molecule type" value="Genomic_DNA"/>
</dbReference>
<dbReference type="SUPFAM" id="SSF54160">
    <property type="entry name" value="Chromo domain-like"/>
    <property type="match status" value="1"/>
</dbReference>
<dbReference type="PANTHER" id="PTHR33395:SF22">
    <property type="entry name" value="REVERSE TRANSCRIPTASE DOMAIN-CONTAINING PROTEIN"/>
    <property type="match status" value="1"/>
</dbReference>
<protein>
    <recommendedName>
        <fullName evidence="3">Chromo domain-containing protein</fullName>
    </recommendedName>
</protein>
<dbReference type="Pfam" id="PF00385">
    <property type="entry name" value="Chromo"/>
    <property type="match status" value="1"/>
</dbReference>
<dbReference type="Pfam" id="PF24626">
    <property type="entry name" value="SH3_Tf2-1"/>
    <property type="match status" value="1"/>
</dbReference>
<feature type="region of interest" description="Disordered" evidence="2">
    <location>
        <begin position="274"/>
        <end position="297"/>
    </location>
</feature>
<dbReference type="InterPro" id="IPR016197">
    <property type="entry name" value="Chromo-like_dom_sf"/>
</dbReference>
<proteinExistence type="predicted"/>
<dbReference type="Gene3D" id="3.60.10.10">
    <property type="entry name" value="Endonuclease/exonuclease/phosphatase"/>
    <property type="match status" value="1"/>
</dbReference>
<comment type="caution">
    <text evidence="4">The sequence shown here is derived from an EMBL/GenBank/DDBJ whole genome shotgun (WGS) entry which is preliminary data.</text>
</comment>
<sequence length="749" mass="84341">MDRVKGMVWFYHSDQNSLWNESAGRQIRRAHCACARHFGRWRRPGKKTDGPREASPRSSPQNGASAAALRFSDHDPPLHRMTGGAERTSSPVQQPQEPTERQRRGAPQRFYGRCPFWLFRPLLMTWTAHPADGRRNLAEGCETSMRSGGVTSGFPLTGRAWTPQETEQGRKPPSVFWSSPEGSRRPEFPSHAPQLAPQVPEQEERRLRRLLCSCGDVTTRTLRKKPKTAKCSEYCRQLMSGPGSSCGWETAGREDAPLDSISCCVKLEEEGTGRKTLDSNKDDPGKHTQKGGKNISKTIHSEEIGTKQNPLNCMLANARSLTNKMEELEAEISTGNFDIVGITETWLDESYDWAVNLQGYSLFRKDRKNRRGGGVCLYVKSCLKSTLREDISEGNEDVESIWVEIHGGKNGNKILIGVCYKPPNITESMESLLLKQIDEAATHNEVLVMGDFNYPDINWETETCETHKGNRDSIATGSVPQDWRIANVVPIFKKGSKSEPGNYRPFHFCVTYIPGTKNVKADAKGVVVAALGSELESSIQEAQNAAPTNTPHGRHPSFDPFSKFGSAVPEEESFSGNLDRIWTNVRHNLKEANRRSKKYFDKKRREALFAVGDVVWLSSRNLRLKIPSKKLRPKYVGPFKDVQVLNLAAVRLDIPLSWRINSVFLLSLLKKVDTPDKEPMTTVPPVDEDGEFEISRILDSRWHRGSLQYLVSWKGFGPEDNSWVKAEDVSASRLIKAFHRRFPNKAQPR</sequence>
<evidence type="ECO:0000256" key="2">
    <source>
        <dbReference type="SAM" id="MobiDB-lite"/>
    </source>
</evidence>
<feature type="compositionally biased region" description="Polar residues" evidence="2">
    <location>
        <begin position="540"/>
        <end position="551"/>
    </location>
</feature>